<evidence type="ECO:0000256" key="2">
    <source>
        <dbReference type="ARBA" id="ARBA00004496"/>
    </source>
</evidence>
<dbReference type="InterPro" id="IPR011989">
    <property type="entry name" value="ARM-like"/>
</dbReference>
<dbReference type="GO" id="GO:0016020">
    <property type="term" value="C:membrane"/>
    <property type="evidence" value="ECO:0007669"/>
    <property type="project" value="TreeGrafter"/>
</dbReference>
<dbReference type="Pfam" id="PF06602">
    <property type="entry name" value="Myotub-related"/>
    <property type="match status" value="1"/>
</dbReference>
<dbReference type="SUPFAM" id="SSF48371">
    <property type="entry name" value="ARM repeat"/>
    <property type="match status" value="1"/>
</dbReference>
<dbReference type="PROSITE" id="PS50166">
    <property type="entry name" value="IMPORTIN_B_NT"/>
    <property type="match status" value="1"/>
</dbReference>
<keyword evidence="8" id="KW-0443">Lipid metabolism</keyword>
<dbReference type="SUPFAM" id="SSF52799">
    <property type="entry name" value="(Phosphotyrosine protein) phosphatases II"/>
    <property type="match status" value="1"/>
</dbReference>
<evidence type="ECO:0000256" key="1">
    <source>
        <dbReference type="ARBA" id="ARBA00004184"/>
    </source>
</evidence>
<dbReference type="InterPro" id="IPR016130">
    <property type="entry name" value="Tyr_Pase_AS"/>
</dbReference>
<dbReference type="InterPro" id="IPR003595">
    <property type="entry name" value="Tyr_Pase_cat"/>
</dbReference>
<evidence type="ECO:0000313" key="17">
    <source>
        <dbReference type="WBParaSite" id="nOo.2.0.1.t03801-RA"/>
    </source>
</evidence>
<dbReference type="SUPFAM" id="SSF50729">
    <property type="entry name" value="PH domain-like"/>
    <property type="match status" value="1"/>
</dbReference>
<evidence type="ECO:0000256" key="10">
    <source>
        <dbReference type="PIRSR" id="PIRSR630564-1"/>
    </source>
</evidence>
<dbReference type="GO" id="GO:0031267">
    <property type="term" value="F:small GTPase binding"/>
    <property type="evidence" value="ECO:0007669"/>
    <property type="project" value="InterPro"/>
</dbReference>
<protein>
    <recommendedName>
        <fullName evidence="6">Exportin-2</fullName>
        <ecNumber evidence="5">3.1.3.95</ecNumber>
    </recommendedName>
    <alternativeName>
        <fullName evidence="9">Importin-alpha re-exporter</fullName>
    </alternativeName>
</protein>
<evidence type="ECO:0000313" key="16">
    <source>
        <dbReference type="Proteomes" id="UP000271087"/>
    </source>
</evidence>
<evidence type="ECO:0000256" key="9">
    <source>
        <dbReference type="ARBA" id="ARBA00030693"/>
    </source>
</evidence>
<dbReference type="CDD" id="cd13223">
    <property type="entry name" value="PH-GRAM_MTM-like"/>
    <property type="match status" value="1"/>
</dbReference>
<proteinExistence type="inferred from homology"/>
<evidence type="ECO:0000256" key="6">
    <source>
        <dbReference type="ARBA" id="ARBA00018945"/>
    </source>
</evidence>
<dbReference type="PROSITE" id="PS00383">
    <property type="entry name" value="TYR_PHOSPHATASE_1"/>
    <property type="match status" value="1"/>
</dbReference>
<feature type="domain" description="Myotubularin phosphatase" evidence="14">
    <location>
        <begin position="149"/>
        <end position="528"/>
    </location>
</feature>
<reference evidence="17" key="1">
    <citation type="submission" date="2016-06" db="UniProtKB">
        <authorList>
            <consortium name="WormBaseParasite"/>
        </authorList>
    </citation>
    <scope>IDENTIFICATION</scope>
</reference>
<feature type="domain" description="Tyrosine specific protein phosphatases" evidence="12">
    <location>
        <begin position="331"/>
        <end position="379"/>
    </location>
</feature>
<dbReference type="Pfam" id="PF03378">
    <property type="entry name" value="CAS_CSE1"/>
    <property type="match status" value="1"/>
</dbReference>
<evidence type="ECO:0000259" key="12">
    <source>
        <dbReference type="PROSITE" id="PS50056"/>
    </source>
</evidence>
<dbReference type="InterPro" id="IPR001494">
    <property type="entry name" value="Importin-beta_N"/>
</dbReference>
<keyword evidence="7" id="KW-0963">Cytoplasm</keyword>
<dbReference type="GO" id="GO:0004438">
    <property type="term" value="F:phosphatidylinositol-3-phosphate phosphatase activity"/>
    <property type="evidence" value="ECO:0007669"/>
    <property type="project" value="TreeGrafter"/>
</dbReference>
<evidence type="ECO:0000259" key="14">
    <source>
        <dbReference type="PROSITE" id="PS51339"/>
    </source>
</evidence>
<comment type="similarity">
    <text evidence="4">Belongs to the XPO2/CSE1 family.</text>
</comment>
<dbReference type="GO" id="GO:0012505">
    <property type="term" value="C:endomembrane system"/>
    <property type="evidence" value="ECO:0007669"/>
    <property type="project" value="UniProtKB-SubCell"/>
</dbReference>
<evidence type="ECO:0000256" key="4">
    <source>
        <dbReference type="ARBA" id="ARBA00008669"/>
    </source>
</evidence>
<dbReference type="WBParaSite" id="nOo.2.0.1.t03801-RA">
    <property type="protein sequence ID" value="nOo.2.0.1.t03801-RA"/>
    <property type="gene ID" value="nOo.2.0.1.g03801"/>
</dbReference>
<evidence type="ECO:0000313" key="15">
    <source>
        <dbReference type="EMBL" id="VDK70574.1"/>
    </source>
</evidence>
<dbReference type="InterPro" id="IPR000387">
    <property type="entry name" value="Tyr_Pase_dom"/>
</dbReference>
<dbReference type="Gene3D" id="2.30.29.30">
    <property type="entry name" value="Pleckstrin-homology domain (PH domain)/Phosphotyrosine-binding domain (PTB)"/>
    <property type="match status" value="1"/>
</dbReference>
<dbReference type="EC" id="3.1.3.95" evidence="5"/>
<feature type="domain" description="Importin N-terminal" evidence="13">
    <location>
        <begin position="607"/>
        <end position="680"/>
    </location>
</feature>
<dbReference type="Pfam" id="PF03810">
    <property type="entry name" value="IBN_N"/>
    <property type="match status" value="1"/>
</dbReference>
<evidence type="ECO:0000256" key="11">
    <source>
        <dbReference type="PIRSR" id="PIRSR630564-2"/>
    </source>
</evidence>
<dbReference type="EMBL" id="UYRW01000771">
    <property type="protein sequence ID" value="VDK70574.1"/>
    <property type="molecule type" value="Genomic_DNA"/>
</dbReference>
<dbReference type="PANTHER" id="PTHR10807">
    <property type="entry name" value="MYOTUBULARIN-RELATED"/>
    <property type="match status" value="1"/>
</dbReference>
<comment type="similarity">
    <text evidence="3">Belongs to the protein-tyrosine phosphatase family. Non-receptor class myotubularin subfamily.</text>
</comment>
<feature type="active site" description="Phosphocysteine intermediate" evidence="10">
    <location>
        <position position="362"/>
    </location>
</feature>
<sequence>MDSGDDSSQEGDFRSDVLAAVGMTPGEANIGYMSPVGKVNGRVLVTNYRLRFEAKSTSENRHSKCCQFDIPLGCISRVEKVGYSTVSRGEDSYGLEITCKDMRNIRFTHQQTNHSRRPLYESLQRFAFPITNKAPFFAVSFKPDWTFDGWSIYDTVRELNRMNVPNETWRITKINDRYDFADSYPALLAIPTTAMIEGEDFLQKVGEFRSKQRIPVLSWLHPTSQASITRSSQPMVGVTSRKSAEDERYLQMIIEANAHAHQLLIFDARPAVNAKVNKAKGGGFEDSYANCRLIFLDIQNIHVVRESLRKLKDVSFPRIDEKNWFRMLDETKWLNHIQTVLDGATQIAREVEDNKASVLIHCSDGWDRTAQLTSLAMLELDPYYRTIQGFAVLVEKEWCSFGHKFAHRVGHGEDKHGDSERSPIFVQFIDCVWQIMSQFPYAFEFNSSFLITVLDELYSCRFGTFLYNSEKQRHRDQKVKENTVSLWSYIITEKRRFLNPFYNQYPRFVDVLRPNTRLMCIKVWKDYYFRYNPAIVAQDHADVEALVNEKILQKVEALKAEVIMHEQALSKSVPNAEFRMTSGAEAVVVAECLQRTLEPNAQIRRNAENQLKQMEQLPGFGMVCFDLIFDQQMLPAVALASAVSLKNFVKENWNKEKCMVEINDTERAQLRSKALQSMLGSSGNIQKQLSQVVCVMGKHDFPEEWPDLITILAQNLTEINPEKLTSTLYTLDELCKKYRYEVKSTKLWQELVIVLQAIAAPLTDLFAKMVECIPNKDLMSEAECQAWIEVTTLITKCFHSLCSQDLPEYFEDHLSTWINGFMALLRLQIPQIDAKSIDSEANILDKLKCCICEIITLYSQRYEEEIMPFMMPSDNNSVKEKAEQRCWLIECVWQLLVSIDQKARYDTLVNASLGFLSSICQRSQYSVIFEHEEMLKTLYEDVIIKNVMLRKCDFELFEDDPFEYMRKDVEGSDIGTRRRGASDFLRALCRRPEESRILGILSGVLQSFLQESVTDLINNWLKKDVVYCLITAVAVKAETVKHGATITSDVVDVVDFYQTHVHSDLFMFDVDTLPILKTDALKYIVVFRNHLRPDHLIEVISAFLKLLSSRHTILHQYTAYALERLLLVKSKETGKVLLTHENVPVGQLIFALFACFETDSKAQNSHYLMKALMRCFNIIDMETAKSSAHIVDKLATMIGIAVKNPVNPLHLHYVFESLCVLIRQVYAVVDGGIDKFVVPLIESIFSSDAVDFVPYALQITALLLDQAEAQKQKTGTSSVDSYLPFFANLMKGELWLRTANIPAALLVIESFMRSHGKHILANYAGNLLALYQKLISSKALDQHGFQLASIFLHYVNQADVLTDSSLLIPMLRRIQFTKTTKFMKNFVLFLARFAIVRGSVILYQVLELIQTGMFTMVVDKILIPELGKMYNTTTYDEKRLCCIGFANLAADTVDKLGLQYGILVESLVQLVEASGCGPTPLNADDIEEQGTGFSTLELERNDPYCKLSYAQHPDIIATEIVNFKAYLAEAVMVRAVVLKADSASCIREEIRGYLTGYAQQV</sequence>
<dbReference type="InterPro" id="IPR005043">
    <property type="entry name" value="XPO2_C"/>
</dbReference>
<dbReference type="Gene3D" id="1.25.10.10">
    <property type="entry name" value="Leucine-rich Repeat Variant"/>
    <property type="match status" value="1"/>
</dbReference>
<comment type="subcellular location">
    <subcellularLocation>
        <location evidence="2">Cytoplasm</location>
    </subcellularLocation>
    <subcellularLocation>
        <location evidence="1">Endomembrane system</location>
        <topology evidence="1">Peripheral membrane protein</topology>
    </subcellularLocation>
</comment>
<dbReference type="InterPro" id="IPR029021">
    <property type="entry name" value="Prot-tyrosine_phosphatase-like"/>
</dbReference>
<dbReference type="PANTHER" id="PTHR10807:SF128">
    <property type="entry name" value="PHOSPHATIDYLINOSITOL-3,5-BISPHOSPHATE 3-PHOSPHATASE"/>
    <property type="match status" value="1"/>
</dbReference>
<name>A0A182E710_ONCOC</name>
<dbReference type="GO" id="GO:0052629">
    <property type="term" value="F:phosphatidylinositol-3,5-bisphosphate 3-phosphatase activity"/>
    <property type="evidence" value="ECO:0007669"/>
    <property type="project" value="UniProtKB-EC"/>
</dbReference>
<dbReference type="STRING" id="42157.A0A182E710"/>
<dbReference type="PROSITE" id="PS51339">
    <property type="entry name" value="PPASE_MYOTUBULARIN"/>
    <property type="match status" value="1"/>
</dbReference>
<dbReference type="SMART" id="SM00404">
    <property type="entry name" value="PTPc_motif"/>
    <property type="match status" value="1"/>
</dbReference>
<feature type="binding site" evidence="11">
    <location>
        <begin position="300"/>
        <end position="301"/>
    </location>
    <ligand>
        <name>substrate</name>
    </ligand>
</feature>
<dbReference type="InterPro" id="IPR011993">
    <property type="entry name" value="PH-like_dom_sf"/>
</dbReference>
<evidence type="ECO:0000256" key="8">
    <source>
        <dbReference type="ARBA" id="ARBA00023098"/>
    </source>
</evidence>
<organism evidence="17">
    <name type="scientific">Onchocerca ochengi</name>
    <name type="common">Filarial nematode worm</name>
    <dbReference type="NCBI Taxonomy" id="42157"/>
    <lineage>
        <taxon>Eukaryota</taxon>
        <taxon>Metazoa</taxon>
        <taxon>Ecdysozoa</taxon>
        <taxon>Nematoda</taxon>
        <taxon>Chromadorea</taxon>
        <taxon>Rhabditida</taxon>
        <taxon>Spirurina</taxon>
        <taxon>Spiruromorpha</taxon>
        <taxon>Filarioidea</taxon>
        <taxon>Onchocercidae</taxon>
        <taxon>Onchocerca</taxon>
    </lineage>
</organism>
<keyword evidence="16" id="KW-1185">Reference proteome</keyword>
<feature type="binding site" evidence="11">
    <location>
        <begin position="362"/>
        <end position="368"/>
    </location>
    <ligand>
        <name>substrate</name>
    </ligand>
</feature>
<dbReference type="InterPro" id="IPR013713">
    <property type="entry name" value="XPO2_central"/>
</dbReference>
<dbReference type="InterPro" id="IPR010569">
    <property type="entry name" value="Myotubularin-like_Pase_dom"/>
</dbReference>
<dbReference type="Proteomes" id="UP000271087">
    <property type="component" value="Unassembled WGS sequence"/>
</dbReference>
<dbReference type="Pfam" id="PF02893">
    <property type="entry name" value="GRAM"/>
    <property type="match status" value="1"/>
</dbReference>
<reference evidence="15 16" key="2">
    <citation type="submission" date="2018-08" db="EMBL/GenBank/DDBJ databases">
        <authorList>
            <person name="Laetsch R D."/>
            <person name="Stevens L."/>
            <person name="Kumar S."/>
            <person name="Blaxter L. M."/>
        </authorList>
    </citation>
    <scope>NUCLEOTIDE SEQUENCE [LARGE SCALE GENOMIC DNA]</scope>
</reference>
<dbReference type="GO" id="GO:0006886">
    <property type="term" value="P:intracellular protein transport"/>
    <property type="evidence" value="ECO:0007669"/>
    <property type="project" value="InterPro"/>
</dbReference>
<dbReference type="InterPro" id="IPR030564">
    <property type="entry name" value="Myotubularin"/>
</dbReference>
<dbReference type="OrthoDB" id="3268246at2759"/>
<evidence type="ECO:0000256" key="5">
    <source>
        <dbReference type="ARBA" id="ARBA00012903"/>
    </source>
</evidence>
<dbReference type="Pfam" id="PF08506">
    <property type="entry name" value="Cse1"/>
    <property type="match status" value="1"/>
</dbReference>
<dbReference type="GO" id="GO:0046856">
    <property type="term" value="P:phosphatidylinositol dephosphorylation"/>
    <property type="evidence" value="ECO:0007669"/>
    <property type="project" value="TreeGrafter"/>
</dbReference>
<dbReference type="InterPro" id="IPR004182">
    <property type="entry name" value="GRAM"/>
</dbReference>
<accession>A0A182E710</accession>
<evidence type="ECO:0000256" key="7">
    <source>
        <dbReference type="ARBA" id="ARBA00022490"/>
    </source>
</evidence>
<dbReference type="InterPro" id="IPR016024">
    <property type="entry name" value="ARM-type_fold"/>
</dbReference>
<evidence type="ECO:0000256" key="3">
    <source>
        <dbReference type="ARBA" id="ARBA00007471"/>
    </source>
</evidence>
<evidence type="ECO:0000259" key="13">
    <source>
        <dbReference type="PROSITE" id="PS50166"/>
    </source>
</evidence>
<gene>
    <name evidence="15" type="ORF">NOO_LOCUS3801</name>
</gene>
<dbReference type="GO" id="GO:0005737">
    <property type="term" value="C:cytoplasm"/>
    <property type="evidence" value="ECO:0007669"/>
    <property type="project" value="UniProtKB-SubCell"/>
</dbReference>
<feature type="binding site" evidence="11">
    <location>
        <begin position="277"/>
        <end position="280"/>
    </location>
    <ligand>
        <name>substrate</name>
    </ligand>
</feature>
<dbReference type="PROSITE" id="PS50056">
    <property type="entry name" value="TYR_PHOSPHATASE_2"/>
    <property type="match status" value="1"/>
</dbReference>
<dbReference type="SMART" id="SM00913">
    <property type="entry name" value="IBN_N"/>
    <property type="match status" value="1"/>
</dbReference>